<dbReference type="InterPro" id="IPR003607">
    <property type="entry name" value="HD/PDEase_dom"/>
</dbReference>
<dbReference type="Pfam" id="PF01966">
    <property type="entry name" value="HD"/>
    <property type="match status" value="1"/>
</dbReference>
<gene>
    <name evidence="2" type="ORF">J2W31_000829</name>
</gene>
<dbReference type="AlphaFoldDB" id="A0AAW8CQX5"/>
<proteinExistence type="predicted"/>
<dbReference type="Proteomes" id="UP001242045">
    <property type="component" value="Unassembled WGS sequence"/>
</dbReference>
<feature type="domain" description="HD" evidence="1">
    <location>
        <begin position="32"/>
        <end position="117"/>
    </location>
</feature>
<sequence>MQNEIAGIRLPDSQLAREMTEFIRDTESDLLFHHSARVYCWGALTGARTGSTFDPELLYAASMFHDVGLTARYEQSQLRFEVDGANAARDFLRGHGISERDIETVWNAVALHTTPGIPQFMRPEIALVQAGAGMDVAGRGYDQFTDAQREAVVAAFPRETDFAHGIIDAFHQGMKHRPDSTFGTFNDDVLAFKDPGFQRIDMCTVILASSWNRRAGCDSVGGCAHHGHHDAGHRHE</sequence>
<protein>
    <recommendedName>
        <fullName evidence="1">HD domain-containing protein</fullName>
    </recommendedName>
</protein>
<accession>A0AAW8CQX5</accession>
<dbReference type="InterPro" id="IPR006674">
    <property type="entry name" value="HD_domain"/>
</dbReference>
<dbReference type="CDD" id="cd00077">
    <property type="entry name" value="HDc"/>
    <property type="match status" value="1"/>
</dbReference>
<reference evidence="2" key="1">
    <citation type="submission" date="2023-07" db="EMBL/GenBank/DDBJ databases">
        <title>Sorghum-associated microbial communities from plants grown in Nebraska, USA.</title>
        <authorList>
            <person name="Schachtman D."/>
        </authorList>
    </citation>
    <scope>NUCLEOTIDE SEQUENCE</scope>
    <source>
        <strain evidence="2">DS3754</strain>
    </source>
</reference>
<dbReference type="Gene3D" id="1.10.3210.10">
    <property type="entry name" value="Hypothetical protein af1432"/>
    <property type="match status" value="1"/>
</dbReference>
<organism evidence="2 3">
    <name type="scientific">Variovorax boronicumulans</name>
    <dbReference type="NCBI Taxonomy" id="436515"/>
    <lineage>
        <taxon>Bacteria</taxon>
        <taxon>Pseudomonadati</taxon>
        <taxon>Pseudomonadota</taxon>
        <taxon>Betaproteobacteria</taxon>
        <taxon>Burkholderiales</taxon>
        <taxon>Comamonadaceae</taxon>
        <taxon>Variovorax</taxon>
    </lineage>
</organism>
<dbReference type="SUPFAM" id="SSF109604">
    <property type="entry name" value="HD-domain/PDEase-like"/>
    <property type="match status" value="1"/>
</dbReference>
<evidence type="ECO:0000313" key="2">
    <source>
        <dbReference type="EMBL" id="MDP9891726.1"/>
    </source>
</evidence>
<evidence type="ECO:0000259" key="1">
    <source>
        <dbReference type="Pfam" id="PF01966"/>
    </source>
</evidence>
<dbReference type="FunFam" id="1.10.3210.10:FF:000032">
    <property type="entry name" value="HD domain-containing protein"/>
    <property type="match status" value="1"/>
</dbReference>
<evidence type="ECO:0000313" key="3">
    <source>
        <dbReference type="Proteomes" id="UP001242045"/>
    </source>
</evidence>
<dbReference type="PANTHER" id="PTHR35569:SF1">
    <property type="entry name" value="CYANAMIDE HYDRATASE DDI2-RELATED"/>
    <property type="match status" value="1"/>
</dbReference>
<dbReference type="RefSeq" id="WP_307683923.1">
    <property type="nucleotide sequence ID" value="NZ_JAUSRD010000002.1"/>
</dbReference>
<name>A0AAW8CQX5_9BURK</name>
<dbReference type="EMBL" id="JAUSRD010000002">
    <property type="protein sequence ID" value="MDP9891726.1"/>
    <property type="molecule type" value="Genomic_DNA"/>
</dbReference>
<comment type="caution">
    <text evidence="2">The sequence shown here is derived from an EMBL/GenBank/DDBJ whole genome shotgun (WGS) entry which is preliminary data.</text>
</comment>
<dbReference type="PANTHER" id="PTHR35569">
    <property type="entry name" value="CYANAMIDE HYDRATASE DDI2-RELATED"/>
    <property type="match status" value="1"/>
</dbReference>